<keyword evidence="1" id="KW-0378">Hydrolase</keyword>
<evidence type="ECO:0000256" key="1">
    <source>
        <dbReference type="ARBA" id="ARBA00022801"/>
    </source>
</evidence>
<protein>
    <recommendedName>
        <fullName evidence="4">GH10 domain-containing protein</fullName>
    </recommendedName>
</protein>
<evidence type="ECO:0000313" key="5">
    <source>
        <dbReference type="EMBL" id="PIV51223.1"/>
    </source>
</evidence>
<evidence type="ECO:0000256" key="3">
    <source>
        <dbReference type="ARBA" id="ARBA00023326"/>
    </source>
</evidence>
<dbReference type="SUPFAM" id="SSF51445">
    <property type="entry name" value="(Trans)glycosidases"/>
    <property type="match status" value="1"/>
</dbReference>
<reference evidence="6" key="1">
    <citation type="submission" date="2017-09" db="EMBL/GenBank/DDBJ databases">
        <title>Depth-based differentiation of microbial function through sediment-hosted aquifers and enrichment of novel symbionts in the deep terrestrial subsurface.</title>
        <authorList>
            <person name="Probst A.J."/>
            <person name="Ladd B."/>
            <person name="Jarett J.K."/>
            <person name="Geller-Mcgrath D.E."/>
            <person name="Sieber C.M.K."/>
            <person name="Emerson J.B."/>
            <person name="Anantharaman K."/>
            <person name="Thomas B.C."/>
            <person name="Malmstrom R."/>
            <person name="Stieglmeier M."/>
            <person name="Klingl A."/>
            <person name="Woyke T."/>
            <person name="Ryan C.M."/>
            <person name="Banfield J.F."/>
        </authorList>
    </citation>
    <scope>NUCLEOTIDE SEQUENCE [LARGE SCALE GENOMIC DNA]</scope>
</reference>
<proteinExistence type="predicted"/>
<dbReference type="GO" id="GO:0000272">
    <property type="term" value="P:polysaccharide catabolic process"/>
    <property type="evidence" value="ECO:0007669"/>
    <property type="project" value="UniProtKB-KW"/>
</dbReference>
<dbReference type="Pfam" id="PF00331">
    <property type="entry name" value="Glyco_hydro_10"/>
    <property type="match status" value="1"/>
</dbReference>
<organism evidence="5 6">
    <name type="scientific">Candidatus Falkowbacteria bacterium CG02_land_8_20_14_3_00_36_14</name>
    <dbReference type="NCBI Taxonomy" id="1974560"/>
    <lineage>
        <taxon>Bacteria</taxon>
        <taxon>Candidatus Falkowiibacteriota</taxon>
    </lineage>
</organism>
<dbReference type="EMBL" id="PETS01000073">
    <property type="protein sequence ID" value="PIV51223.1"/>
    <property type="molecule type" value="Genomic_DNA"/>
</dbReference>
<feature type="domain" description="GH10" evidence="4">
    <location>
        <begin position="76"/>
        <end position="165"/>
    </location>
</feature>
<name>A0A2M7DN82_9BACT</name>
<keyword evidence="2" id="KW-0119">Carbohydrate metabolism</keyword>
<dbReference type="InterPro" id="IPR001000">
    <property type="entry name" value="GH10_dom"/>
</dbReference>
<keyword evidence="3" id="KW-0624">Polysaccharide degradation</keyword>
<dbReference type="InterPro" id="IPR017853">
    <property type="entry name" value="GH"/>
</dbReference>
<comment type="caution">
    <text evidence="5">The sequence shown here is derived from an EMBL/GenBank/DDBJ whole genome shotgun (WGS) entry which is preliminary data.</text>
</comment>
<dbReference type="GO" id="GO:0004553">
    <property type="term" value="F:hydrolase activity, hydrolyzing O-glycosyl compounds"/>
    <property type="evidence" value="ECO:0007669"/>
    <property type="project" value="InterPro"/>
</dbReference>
<sequence>MFKFIKKIKTVFIVFLFIMFFIFLFSQGQIYKKEDLEYGLTFSKKQATELGFNYQDAFKAVLDDLKVKKLRLPAYWDEVEPERGVFQWEDLDWQINEASAAGADIILSIGSRLPRWPECHIPGWADDLSKNQKDSEILDYITNTISRYKDNVQIIAWQVENEPFLSHFGDCPQLDKNFLDQEIALARNLDSRPIVITDSGELSIWIPAARRANIFGTTMYRDTYSQWLKRYIHYPIKPGFFRFKKNITRLFTRPDKWIVIELQAEPWGPVPYQNLTREERDKTMNLEKFKEILEFSRQAGFSEFYLWGAEWWYWEKETQNNPALWNEAKNLFKN</sequence>
<dbReference type="Gene3D" id="3.20.20.80">
    <property type="entry name" value="Glycosidases"/>
    <property type="match status" value="1"/>
</dbReference>
<gene>
    <name evidence="5" type="ORF">COS18_03100</name>
</gene>
<accession>A0A2M7DN82</accession>
<dbReference type="Proteomes" id="UP000228896">
    <property type="component" value="Unassembled WGS sequence"/>
</dbReference>
<evidence type="ECO:0000256" key="2">
    <source>
        <dbReference type="ARBA" id="ARBA00023277"/>
    </source>
</evidence>
<evidence type="ECO:0000259" key="4">
    <source>
        <dbReference type="Pfam" id="PF00331"/>
    </source>
</evidence>
<dbReference type="AlphaFoldDB" id="A0A2M7DN82"/>
<evidence type="ECO:0000313" key="6">
    <source>
        <dbReference type="Proteomes" id="UP000228896"/>
    </source>
</evidence>